<protein>
    <submittedName>
        <fullName evidence="1">DNA phosphorothioation-dependent restriction protein DptG</fullName>
    </submittedName>
</protein>
<evidence type="ECO:0000313" key="2">
    <source>
        <dbReference type="Proteomes" id="UP001597214"/>
    </source>
</evidence>
<organism evidence="1 2">
    <name type="scientific">Bacillus salitolerans</name>
    <dbReference type="NCBI Taxonomy" id="1437434"/>
    <lineage>
        <taxon>Bacteria</taxon>
        <taxon>Bacillati</taxon>
        <taxon>Bacillota</taxon>
        <taxon>Bacilli</taxon>
        <taxon>Bacillales</taxon>
        <taxon>Bacillaceae</taxon>
        <taxon>Bacillus</taxon>
    </lineage>
</organism>
<dbReference type="EMBL" id="JBHUEM010000055">
    <property type="protein sequence ID" value="MFD1739508.1"/>
    <property type="molecule type" value="Genomic_DNA"/>
</dbReference>
<dbReference type="RefSeq" id="WP_377930748.1">
    <property type="nucleotide sequence ID" value="NZ_JBHUEM010000055.1"/>
</dbReference>
<accession>A0ABW4LY85</accession>
<proteinExistence type="predicted"/>
<keyword evidence="2" id="KW-1185">Reference proteome</keyword>
<evidence type="ECO:0000313" key="1">
    <source>
        <dbReference type="EMBL" id="MFD1739508.1"/>
    </source>
</evidence>
<reference evidence="2" key="1">
    <citation type="journal article" date="2019" name="Int. J. Syst. Evol. Microbiol.">
        <title>The Global Catalogue of Microorganisms (GCM) 10K type strain sequencing project: providing services to taxonomists for standard genome sequencing and annotation.</title>
        <authorList>
            <consortium name="The Broad Institute Genomics Platform"/>
            <consortium name="The Broad Institute Genome Sequencing Center for Infectious Disease"/>
            <person name="Wu L."/>
            <person name="Ma J."/>
        </authorList>
    </citation>
    <scope>NUCLEOTIDE SEQUENCE [LARGE SCALE GENOMIC DNA]</scope>
    <source>
        <strain evidence="2">CCUG 49339</strain>
    </source>
</reference>
<name>A0ABW4LY85_9BACI</name>
<sequence length="465" mass="54692">MRILVEELDKLLKENKDKTGVVHDTGRIKGVLPFNSSKRTTVMRDRYDKVLGEFTRIISNVQLPELDDEAEIEYEEINPIASKVSDEVECDNEDIRLDLNLFLNSYLFSEDNEFKSIHPYIFNYTPLSKQKPKRSEEERIARFMINALIDDITNFQSLFFDKQGEDILTTLVLDNLGELKERKTENIKYKSLLPILIDMFKEDFDFLSKRRDYFMEQYPLLVKYYYFLYISQLALKFHKYETADYEKVDPSYFALDWETGVNKRRKAVSVGGYKTLRERSKELFIHIHVMSHLSYNSKNEDEFLTYVDILGELKTADEKRQFIGSLNNWIKIYHEKAKLNLPLKDITTLSEGFSQLFKCLEQGMNKQVYERYGESIEDPAIKSFLKHRGSHGYTLNITQELLLLLTAISVKDQRIPLKKLFEEFEKRGIALDRYSMKEVTDLLDSLNLIEKKSDSGDAQYVKPIL</sequence>
<gene>
    <name evidence="1" type="primary">dptG</name>
    <name evidence="1" type="ORF">ACFSCX_23790</name>
</gene>
<dbReference type="InterPro" id="IPR017645">
    <property type="entry name" value="Dnd_assoc_1"/>
</dbReference>
<dbReference type="Proteomes" id="UP001597214">
    <property type="component" value="Unassembled WGS sequence"/>
</dbReference>
<dbReference type="NCBIfam" id="TIGR03236">
    <property type="entry name" value="dnd_assoc_1"/>
    <property type="match status" value="1"/>
</dbReference>
<comment type="caution">
    <text evidence="1">The sequence shown here is derived from an EMBL/GenBank/DDBJ whole genome shotgun (WGS) entry which is preliminary data.</text>
</comment>